<dbReference type="FunFam" id="3.30.160.60:FF:000882">
    <property type="entry name" value="Predicted gene, 21060"/>
    <property type="match status" value="1"/>
</dbReference>
<dbReference type="FunFam" id="3.30.160.60:FF:000624">
    <property type="entry name" value="zinc finger protein 697"/>
    <property type="match status" value="2"/>
</dbReference>
<dbReference type="GO" id="GO:0008270">
    <property type="term" value="F:zinc ion binding"/>
    <property type="evidence" value="ECO:0007669"/>
    <property type="project" value="UniProtKB-KW"/>
</dbReference>
<comment type="subcellular location">
    <subcellularLocation>
        <location evidence="1">Nucleus</location>
    </subcellularLocation>
</comment>
<dbReference type="InterPro" id="IPR013087">
    <property type="entry name" value="Znf_C2H2_type"/>
</dbReference>
<feature type="domain" description="C2H2-type" evidence="13">
    <location>
        <begin position="746"/>
        <end position="773"/>
    </location>
</feature>
<keyword evidence="10" id="KW-0539">Nucleus</keyword>
<feature type="compositionally biased region" description="Low complexity" evidence="12">
    <location>
        <begin position="359"/>
        <end position="369"/>
    </location>
</feature>
<feature type="domain" description="C2H2-type" evidence="13">
    <location>
        <begin position="550"/>
        <end position="577"/>
    </location>
</feature>
<evidence type="ECO:0000256" key="8">
    <source>
        <dbReference type="ARBA" id="ARBA00023125"/>
    </source>
</evidence>
<keyword evidence="5 11" id="KW-0863">Zinc-finger</keyword>
<evidence type="ECO:0000313" key="15">
    <source>
        <dbReference type="Proteomes" id="UP000694680"/>
    </source>
</evidence>
<evidence type="ECO:0000259" key="13">
    <source>
        <dbReference type="PROSITE" id="PS50157"/>
    </source>
</evidence>
<evidence type="ECO:0000256" key="2">
    <source>
        <dbReference type="ARBA" id="ARBA00006991"/>
    </source>
</evidence>
<comment type="similarity">
    <text evidence="2">Belongs to the krueppel C2H2-type zinc-finger protein family.</text>
</comment>
<evidence type="ECO:0000256" key="5">
    <source>
        <dbReference type="ARBA" id="ARBA00022771"/>
    </source>
</evidence>
<keyword evidence="4" id="KW-0677">Repeat</keyword>
<feature type="domain" description="C2H2-type" evidence="13">
    <location>
        <begin position="662"/>
        <end position="689"/>
    </location>
</feature>
<keyword evidence="15" id="KW-1185">Reference proteome</keyword>
<evidence type="ECO:0000256" key="7">
    <source>
        <dbReference type="ARBA" id="ARBA00023015"/>
    </source>
</evidence>
<organism evidence="14 15">
    <name type="scientific">Gouania willdenowi</name>
    <name type="common">Blunt-snouted clingfish</name>
    <name type="synonym">Lepadogaster willdenowi</name>
    <dbReference type="NCBI Taxonomy" id="441366"/>
    <lineage>
        <taxon>Eukaryota</taxon>
        <taxon>Metazoa</taxon>
        <taxon>Chordata</taxon>
        <taxon>Craniata</taxon>
        <taxon>Vertebrata</taxon>
        <taxon>Euteleostomi</taxon>
        <taxon>Actinopterygii</taxon>
        <taxon>Neopterygii</taxon>
        <taxon>Teleostei</taxon>
        <taxon>Neoteleostei</taxon>
        <taxon>Acanthomorphata</taxon>
        <taxon>Ovalentaria</taxon>
        <taxon>Blenniimorphae</taxon>
        <taxon>Blenniiformes</taxon>
        <taxon>Gobiesocoidei</taxon>
        <taxon>Gobiesocidae</taxon>
        <taxon>Gobiesocinae</taxon>
        <taxon>Gouania</taxon>
    </lineage>
</organism>
<sequence length="797" mass="92680">MEQFKAPSPLSLTTNPADNWCSWEQSFLRYIAASGEKDEQEKIDILLHTIGEDALEVFNTLTVRGEGDELTMEDVLQAFKDYYSPQRNVVFERLQYWSHQRTAGTSVNTFITELRHKSKHCEFGISENDMLRDKLMLSITDSHLEKRLLQERRLTLHRAIEICRATEQEKTLLQAIKTEHGVQEVPVDGEIKMIFPDKSLHHNTSRQLGSQSVPNTDGTEKLVLAAFMPKVHLHRLQLQQPSVTDCVFSEMKNVEQLLPERLHIKEEPEMLSEGLEEKQLCVQQETNSAACPVKCEDEEEKPQASQLHWRQLTEMNMKEEPSTCSLNELMTRQTVGINNKGPEAAQNPDHSSLVLQGPDGTETDSSQTEDSNEDDEDDDCWQKPLSESETVAEADFDSTRKNRKMSGSSKKAEMGCKASKTRIRSFQQICSKTNVQVKITSECVGGKKTSLSAASKLNIHTVEKPFKCDVCSKCFIRKCDLNKHMRFHTGEKPFKCDVCRKCFTQKNDLNKHMRFHTGEKPFKCDVCRKCFTQKNDLNKHMRFHTVEKPFKCDVCRKCFIRKCDLNKHMRFHTVEKPFKCDVCRKCFIQKNDLNKHMRFHTGEKPFKCDVCSKCFFQKHHLQSHIKIHTGEKPFKCDVCSKCFILKCSLDVHMRFHTGEKPFKCDVCSKCFFQKCDLNKHMRFHTGEKPFKCDVCSKCFFRTHHLQSHTKIHTGEKPFKCDVCSKCFIQKQQLQLHMRIHTREKPFKCDVCSKCFFRKHHLQTHIKIHTGEKPFKCDVCSKCFIQKRQLQLHMKIHT</sequence>
<accession>A0A8C5NDH2</accession>
<dbReference type="FunFam" id="3.30.160.60:FF:001506">
    <property type="entry name" value="Zinc finger protein"/>
    <property type="match status" value="2"/>
</dbReference>
<protein>
    <recommendedName>
        <fullName evidence="13">C2H2-type domain-containing protein</fullName>
    </recommendedName>
</protein>
<dbReference type="FunFam" id="3.30.160.60:FF:001573">
    <property type="entry name" value="Zinc finger protein 407"/>
    <property type="match status" value="1"/>
</dbReference>
<dbReference type="Proteomes" id="UP000694680">
    <property type="component" value="Chromosome 13"/>
</dbReference>
<proteinExistence type="inferred from homology"/>
<evidence type="ECO:0000256" key="9">
    <source>
        <dbReference type="ARBA" id="ARBA00023163"/>
    </source>
</evidence>
<dbReference type="Ensembl" id="ENSGWIT00000050987.1">
    <property type="protein sequence ID" value="ENSGWIP00000047124.1"/>
    <property type="gene ID" value="ENSGWIG00000023204.1"/>
</dbReference>
<dbReference type="SUPFAM" id="SSF57667">
    <property type="entry name" value="beta-beta-alpha zinc fingers"/>
    <property type="match status" value="7"/>
</dbReference>
<feature type="domain" description="C2H2-type" evidence="13">
    <location>
        <begin position="522"/>
        <end position="549"/>
    </location>
</feature>
<dbReference type="InterPro" id="IPR036236">
    <property type="entry name" value="Znf_C2H2_sf"/>
</dbReference>
<evidence type="ECO:0000256" key="6">
    <source>
        <dbReference type="ARBA" id="ARBA00022833"/>
    </source>
</evidence>
<dbReference type="FunFam" id="3.30.160.60:FF:000446">
    <property type="entry name" value="Zinc finger protein"/>
    <property type="match status" value="2"/>
</dbReference>
<evidence type="ECO:0000256" key="11">
    <source>
        <dbReference type="PROSITE-ProRule" id="PRU00042"/>
    </source>
</evidence>
<keyword evidence="3" id="KW-0479">Metal-binding</keyword>
<feature type="domain" description="C2H2-type" evidence="13">
    <location>
        <begin position="466"/>
        <end position="493"/>
    </location>
</feature>
<dbReference type="PANTHER" id="PTHR23235:SF142">
    <property type="entry name" value="ZINC FINGER PROTEIN 384"/>
    <property type="match status" value="1"/>
</dbReference>
<keyword evidence="6" id="KW-0862">Zinc</keyword>
<evidence type="ECO:0000256" key="3">
    <source>
        <dbReference type="ARBA" id="ARBA00022723"/>
    </source>
</evidence>
<dbReference type="GO" id="GO:0005634">
    <property type="term" value="C:nucleus"/>
    <property type="evidence" value="ECO:0007669"/>
    <property type="project" value="UniProtKB-SubCell"/>
</dbReference>
<feature type="domain" description="C2H2-type" evidence="13">
    <location>
        <begin position="690"/>
        <end position="717"/>
    </location>
</feature>
<feature type="domain" description="C2H2-type" evidence="13">
    <location>
        <begin position="606"/>
        <end position="633"/>
    </location>
</feature>
<dbReference type="Gene3D" id="3.30.160.60">
    <property type="entry name" value="Classic Zinc Finger"/>
    <property type="match status" value="12"/>
</dbReference>
<dbReference type="Pfam" id="PF00096">
    <property type="entry name" value="zf-C2H2"/>
    <property type="match status" value="10"/>
</dbReference>
<keyword evidence="8" id="KW-0238">DNA-binding</keyword>
<keyword evidence="7" id="KW-0805">Transcription regulation</keyword>
<dbReference type="FunFam" id="3.30.160.60:FF:001156">
    <property type="entry name" value="Zinc finger protein 407"/>
    <property type="match status" value="2"/>
</dbReference>
<feature type="domain" description="C2H2-type" evidence="13">
    <location>
        <begin position="774"/>
        <end position="797"/>
    </location>
</feature>
<feature type="domain" description="C2H2-type" evidence="13">
    <location>
        <begin position="718"/>
        <end position="745"/>
    </location>
</feature>
<keyword evidence="9" id="KW-0804">Transcription</keyword>
<evidence type="ECO:0000256" key="10">
    <source>
        <dbReference type="ARBA" id="ARBA00023242"/>
    </source>
</evidence>
<dbReference type="PANTHER" id="PTHR23235">
    <property type="entry name" value="KRUEPPEL-LIKE TRANSCRIPTION FACTOR"/>
    <property type="match status" value="1"/>
</dbReference>
<dbReference type="PROSITE" id="PS50157">
    <property type="entry name" value="ZINC_FINGER_C2H2_2"/>
    <property type="match status" value="12"/>
</dbReference>
<dbReference type="FunFam" id="3.30.160.60:FF:001498">
    <property type="entry name" value="Zinc finger protein 404"/>
    <property type="match status" value="2"/>
</dbReference>
<evidence type="ECO:0000256" key="1">
    <source>
        <dbReference type="ARBA" id="ARBA00004123"/>
    </source>
</evidence>
<evidence type="ECO:0000256" key="12">
    <source>
        <dbReference type="SAM" id="MobiDB-lite"/>
    </source>
</evidence>
<name>A0A8C5NDH2_GOUWI</name>
<dbReference type="AlphaFoldDB" id="A0A8C5NDH2"/>
<dbReference type="GO" id="GO:0000978">
    <property type="term" value="F:RNA polymerase II cis-regulatory region sequence-specific DNA binding"/>
    <property type="evidence" value="ECO:0007669"/>
    <property type="project" value="TreeGrafter"/>
</dbReference>
<reference evidence="14" key="1">
    <citation type="submission" date="2020-06" db="EMBL/GenBank/DDBJ databases">
        <authorList>
            <consortium name="Wellcome Sanger Institute Data Sharing"/>
        </authorList>
    </citation>
    <scope>NUCLEOTIDE SEQUENCE [LARGE SCALE GENOMIC DNA]</scope>
</reference>
<evidence type="ECO:0000313" key="14">
    <source>
        <dbReference type="Ensembl" id="ENSGWIP00000047124.1"/>
    </source>
</evidence>
<feature type="domain" description="C2H2-type" evidence="13">
    <location>
        <begin position="578"/>
        <end position="605"/>
    </location>
</feature>
<feature type="region of interest" description="Disordered" evidence="12">
    <location>
        <begin position="338"/>
        <end position="414"/>
    </location>
</feature>
<feature type="compositionally biased region" description="Acidic residues" evidence="12">
    <location>
        <begin position="370"/>
        <end position="379"/>
    </location>
</feature>
<dbReference type="GO" id="GO:0000981">
    <property type="term" value="F:DNA-binding transcription factor activity, RNA polymerase II-specific"/>
    <property type="evidence" value="ECO:0007669"/>
    <property type="project" value="TreeGrafter"/>
</dbReference>
<evidence type="ECO:0000256" key="4">
    <source>
        <dbReference type="ARBA" id="ARBA00022737"/>
    </source>
</evidence>
<feature type="domain" description="C2H2-type" evidence="13">
    <location>
        <begin position="494"/>
        <end position="521"/>
    </location>
</feature>
<dbReference type="PROSITE" id="PS00028">
    <property type="entry name" value="ZINC_FINGER_C2H2_1"/>
    <property type="match status" value="12"/>
</dbReference>
<reference evidence="14" key="3">
    <citation type="submission" date="2025-09" db="UniProtKB">
        <authorList>
            <consortium name="Ensembl"/>
        </authorList>
    </citation>
    <scope>IDENTIFICATION</scope>
</reference>
<feature type="domain" description="C2H2-type" evidence="13">
    <location>
        <begin position="634"/>
        <end position="661"/>
    </location>
</feature>
<dbReference type="SMART" id="SM00355">
    <property type="entry name" value="ZnF_C2H2"/>
    <property type="match status" value="12"/>
</dbReference>
<reference evidence="14" key="2">
    <citation type="submission" date="2025-08" db="UniProtKB">
        <authorList>
            <consortium name="Ensembl"/>
        </authorList>
    </citation>
    <scope>IDENTIFICATION</scope>
</reference>